<dbReference type="EMBL" id="KE343620">
    <property type="protein sequence ID" value="EXB37449.1"/>
    <property type="molecule type" value="Genomic_DNA"/>
</dbReference>
<dbReference type="InterPro" id="IPR001313">
    <property type="entry name" value="Pumilio_RNA-bd_rpt"/>
</dbReference>
<proteinExistence type="predicted"/>
<dbReference type="PANTHER" id="PTHR12537:SF137">
    <property type="entry name" value="PUMILIO HOMOLOG 16-RELATED"/>
    <property type="match status" value="1"/>
</dbReference>
<dbReference type="GO" id="GO:0003729">
    <property type="term" value="F:mRNA binding"/>
    <property type="evidence" value="ECO:0007669"/>
    <property type="project" value="TreeGrafter"/>
</dbReference>
<dbReference type="AlphaFoldDB" id="W9QSE6"/>
<dbReference type="GO" id="GO:0005737">
    <property type="term" value="C:cytoplasm"/>
    <property type="evidence" value="ECO:0007669"/>
    <property type="project" value="TreeGrafter"/>
</dbReference>
<keyword evidence="3" id="KW-0694">RNA-binding</keyword>
<dbReference type="InterPro" id="IPR016024">
    <property type="entry name" value="ARM-type_fold"/>
</dbReference>
<dbReference type="PROSITE" id="PS50302">
    <property type="entry name" value="PUM"/>
    <property type="match status" value="1"/>
</dbReference>
<dbReference type="Pfam" id="PF00806">
    <property type="entry name" value="PUF"/>
    <property type="match status" value="4"/>
</dbReference>
<sequence>MFRVMEDQYGTHVFGKLVECCNSSQLLFLVAKITLNTQTFVGSLYSKPGANSAKGLIKVLKNSALVYEITSILSSKFVELMSDRIASNVILQCLGILNASQNQKSASHVIEKCLMTFGTKDVLEELVSFDKLWQIAGDQYGNYVIKRALQIGKSTNSRFYQELLERLEQDKDKFRTSYGMNVYNMVVTGVI</sequence>
<gene>
    <name evidence="6" type="ORF">L484_002515</name>
</gene>
<evidence type="ECO:0000256" key="2">
    <source>
        <dbReference type="ARBA" id="ARBA00022845"/>
    </source>
</evidence>
<keyword evidence="1" id="KW-0677">Repeat</keyword>
<evidence type="ECO:0000256" key="4">
    <source>
        <dbReference type="PROSITE-ProRule" id="PRU00317"/>
    </source>
</evidence>
<evidence type="ECO:0000313" key="6">
    <source>
        <dbReference type="EMBL" id="EXB37449.1"/>
    </source>
</evidence>
<reference evidence="7" key="1">
    <citation type="submission" date="2013-01" db="EMBL/GenBank/DDBJ databases">
        <title>Draft Genome Sequence of a Mulberry Tree, Morus notabilis C.K. Schneid.</title>
        <authorList>
            <person name="He N."/>
            <person name="Zhao S."/>
        </authorList>
    </citation>
    <scope>NUCLEOTIDE SEQUENCE</scope>
</reference>
<evidence type="ECO:0000256" key="3">
    <source>
        <dbReference type="ARBA" id="ARBA00022884"/>
    </source>
</evidence>
<dbReference type="Proteomes" id="UP000030645">
    <property type="component" value="Unassembled WGS sequence"/>
</dbReference>
<feature type="repeat" description="Pumilio" evidence="4">
    <location>
        <begin position="125"/>
        <end position="165"/>
    </location>
</feature>
<dbReference type="InterPro" id="IPR011989">
    <property type="entry name" value="ARM-like"/>
</dbReference>
<dbReference type="PANTHER" id="PTHR12537">
    <property type="entry name" value="RNA BINDING PROTEIN PUMILIO-RELATED"/>
    <property type="match status" value="1"/>
</dbReference>
<evidence type="ECO:0000259" key="5">
    <source>
        <dbReference type="PROSITE" id="PS50303"/>
    </source>
</evidence>
<keyword evidence="2" id="KW-0810">Translation regulation</keyword>
<name>W9QSE6_9ROSA</name>
<evidence type="ECO:0000256" key="1">
    <source>
        <dbReference type="ARBA" id="ARBA00022737"/>
    </source>
</evidence>
<keyword evidence="7" id="KW-1185">Reference proteome</keyword>
<dbReference type="SMART" id="SM00025">
    <property type="entry name" value="Pumilio"/>
    <property type="match status" value="3"/>
</dbReference>
<protein>
    <recommendedName>
        <fullName evidence="5">PUM-HD domain-containing protein</fullName>
    </recommendedName>
</protein>
<dbReference type="PROSITE" id="PS50303">
    <property type="entry name" value="PUM_HD"/>
    <property type="match status" value="1"/>
</dbReference>
<accession>W9QSE6</accession>
<dbReference type="Gene3D" id="1.25.10.10">
    <property type="entry name" value="Leucine-rich Repeat Variant"/>
    <property type="match status" value="2"/>
</dbReference>
<evidence type="ECO:0000313" key="7">
    <source>
        <dbReference type="Proteomes" id="UP000030645"/>
    </source>
</evidence>
<dbReference type="GO" id="GO:0006417">
    <property type="term" value="P:regulation of translation"/>
    <property type="evidence" value="ECO:0007669"/>
    <property type="project" value="UniProtKB-KW"/>
</dbReference>
<dbReference type="InterPro" id="IPR033133">
    <property type="entry name" value="PUM-HD"/>
</dbReference>
<feature type="domain" description="PUM-HD" evidence="5">
    <location>
        <begin position="1"/>
        <end position="190"/>
    </location>
</feature>
<organism evidence="6 7">
    <name type="scientific">Morus notabilis</name>
    <dbReference type="NCBI Taxonomy" id="981085"/>
    <lineage>
        <taxon>Eukaryota</taxon>
        <taxon>Viridiplantae</taxon>
        <taxon>Streptophyta</taxon>
        <taxon>Embryophyta</taxon>
        <taxon>Tracheophyta</taxon>
        <taxon>Spermatophyta</taxon>
        <taxon>Magnoliopsida</taxon>
        <taxon>eudicotyledons</taxon>
        <taxon>Gunneridae</taxon>
        <taxon>Pentapetalae</taxon>
        <taxon>rosids</taxon>
        <taxon>fabids</taxon>
        <taxon>Rosales</taxon>
        <taxon>Moraceae</taxon>
        <taxon>Moreae</taxon>
        <taxon>Morus</taxon>
    </lineage>
</organism>
<dbReference type="SUPFAM" id="SSF48371">
    <property type="entry name" value="ARM repeat"/>
    <property type="match status" value="1"/>
</dbReference>